<dbReference type="GO" id="GO:0016779">
    <property type="term" value="F:nucleotidyltransferase activity"/>
    <property type="evidence" value="ECO:0007669"/>
    <property type="project" value="UniProtKB-KW"/>
</dbReference>
<dbReference type="SUPFAM" id="SSF55464">
    <property type="entry name" value="Origin of replication-binding domain, RBD-like"/>
    <property type="match status" value="1"/>
</dbReference>
<evidence type="ECO:0000259" key="12">
    <source>
        <dbReference type="PROSITE" id="PS52020"/>
    </source>
</evidence>
<evidence type="ECO:0000256" key="3">
    <source>
        <dbReference type="ARBA" id="ARBA00022695"/>
    </source>
</evidence>
<dbReference type="PROSITE" id="PS52020">
    <property type="entry name" value="CRESS_DNA_REP"/>
    <property type="match status" value="1"/>
</dbReference>
<dbReference type="GO" id="GO:0042025">
    <property type="term" value="C:host cell nucleus"/>
    <property type="evidence" value="ECO:0007669"/>
    <property type="project" value="UniProtKB-SubCell"/>
</dbReference>
<evidence type="ECO:0000256" key="7">
    <source>
        <dbReference type="ARBA" id="ARBA00022741"/>
    </source>
</evidence>
<dbReference type="GO" id="GO:0006260">
    <property type="term" value="P:DNA replication"/>
    <property type="evidence" value="ECO:0007669"/>
    <property type="project" value="UniProtKB-KW"/>
</dbReference>
<dbReference type="EMBL" id="KY487967">
    <property type="protein sequence ID" value="AUM62002.1"/>
    <property type="molecule type" value="Genomic_DNA"/>
</dbReference>
<keyword evidence="4" id="KW-0235">DNA replication</keyword>
<keyword evidence="7" id="KW-0547">Nucleotide-binding</keyword>
<keyword evidence="9" id="KW-0378">Hydrolase</keyword>
<keyword evidence="11" id="KW-0238">DNA-binding</keyword>
<name>A0A2K9LT03_9VIRU</name>
<evidence type="ECO:0000256" key="10">
    <source>
        <dbReference type="ARBA" id="ARBA00023124"/>
    </source>
</evidence>
<organism evidence="13">
    <name type="scientific">uncultured virus</name>
    <dbReference type="NCBI Taxonomy" id="340016"/>
    <lineage>
        <taxon>Viruses</taxon>
        <taxon>environmental samples</taxon>
    </lineage>
</organism>
<dbReference type="Gene3D" id="3.40.1310.20">
    <property type="match status" value="1"/>
</dbReference>
<keyword evidence="8" id="KW-0255">Endonuclease</keyword>
<keyword evidence="10" id="KW-0190">Covalent protein-DNA linkage</keyword>
<dbReference type="InterPro" id="IPR049912">
    <property type="entry name" value="CRESS_DNA_REP"/>
</dbReference>
<dbReference type="GO" id="GO:0003677">
    <property type="term" value="F:DNA binding"/>
    <property type="evidence" value="ECO:0007669"/>
    <property type="project" value="UniProtKB-KW"/>
</dbReference>
<accession>A0A2K9LT03</accession>
<evidence type="ECO:0000256" key="2">
    <source>
        <dbReference type="ARBA" id="ARBA00022679"/>
    </source>
</evidence>
<dbReference type="GO" id="GO:0004519">
    <property type="term" value="F:endonuclease activity"/>
    <property type="evidence" value="ECO:0007669"/>
    <property type="project" value="UniProtKB-KW"/>
</dbReference>
<keyword evidence="5" id="KW-0540">Nuclease</keyword>
<evidence type="ECO:0000256" key="4">
    <source>
        <dbReference type="ARBA" id="ARBA00022705"/>
    </source>
</evidence>
<proteinExistence type="predicted"/>
<sequence length="375" mass="42876">MNCTHSEPCLLDECKKLSCMKARQDKDIPLPRVELPAPGDEFRNAKIANRRLLLTYKTHLDKDAWIEWISTKTGLTPDFVRLAHETGDKTNPYNHTHCVIDFGKVFQTINMSYFDYENIHPHIRVLKNAKALKDAKTYIAKEDPANKDLLVETTPVADIVWSKDSLQEALRMAKKPSDATGIIALYNAKSETLPSIPEWRMPKQDWQMKLMAQFEHPTNEHNGRKVFWYYDEIGGTGKSVLADYLAITEPHKWFTAGAFGNSKDASQIIINAISSGWNGHGIIIDLPRQAESNVGFYQVIEDLKNGRITSQKYSGRVKYLGAIPHVIVFANWKPNFSKLSRDRWVLRQIKVKADLISQEEIPVTPQMWDESVSYM</sequence>
<evidence type="ECO:0000256" key="1">
    <source>
        <dbReference type="ARBA" id="ARBA00004147"/>
    </source>
</evidence>
<keyword evidence="6" id="KW-0479">Metal-binding</keyword>
<dbReference type="GO" id="GO:0000166">
    <property type="term" value="F:nucleotide binding"/>
    <property type="evidence" value="ECO:0007669"/>
    <property type="project" value="UniProtKB-KW"/>
</dbReference>
<evidence type="ECO:0000256" key="8">
    <source>
        <dbReference type="ARBA" id="ARBA00022759"/>
    </source>
</evidence>
<keyword evidence="2" id="KW-0808">Transferase</keyword>
<evidence type="ECO:0000256" key="6">
    <source>
        <dbReference type="ARBA" id="ARBA00022723"/>
    </source>
</evidence>
<evidence type="ECO:0000256" key="11">
    <source>
        <dbReference type="ARBA" id="ARBA00023125"/>
    </source>
</evidence>
<reference evidence="13" key="1">
    <citation type="submission" date="2017-01" db="EMBL/GenBank/DDBJ databases">
        <title>High-throughput sequencing uncovers low homogeneity in the biogeography of single-stranded DNA viruses.</title>
        <authorList>
            <person name="Pearson V.M."/>
            <person name="Rokyta D.R."/>
        </authorList>
    </citation>
    <scope>NUCLEOTIDE SEQUENCE</scope>
</reference>
<feature type="domain" description="CRESS-DNA virus Rep endonuclease" evidence="12">
    <location>
        <begin position="46"/>
        <end position="156"/>
    </location>
</feature>
<evidence type="ECO:0000256" key="9">
    <source>
        <dbReference type="ARBA" id="ARBA00022801"/>
    </source>
</evidence>
<gene>
    <name evidence="13" type="primary">Rep</name>
</gene>
<evidence type="ECO:0000313" key="13">
    <source>
        <dbReference type="EMBL" id="AUM62002.1"/>
    </source>
</evidence>
<evidence type="ECO:0000256" key="5">
    <source>
        <dbReference type="ARBA" id="ARBA00022722"/>
    </source>
</evidence>
<dbReference type="GO" id="GO:0016787">
    <property type="term" value="F:hydrolase activity"/>
    <property type="evidence" value="ECO:0007669"/>
    <property type="project" value="UniProtKB-KW"/>
</dbReference>
<dbReference type="GO" id="GO:0046872">
    <property type="term" value="F:metal ion binding"/>
    <property type="evidence" value="ECO:0007669"/>
    <property type="project" value="UniProtKB-KW"/>
</dbReference>
<protein>
    <submittedName>
        <fullName evidence="13">Rep</fullName>
    </submittedName>
</protein>
<keyword evidence="3" id="KW-0548">Nucleotidyltransferase</keyword>
<comment type="subcellular location">
    <subcellularLocation>
        <location evidence="1">Host nucleus</location>
    </subcellularLocation>
</comment>